<feature type="transmembrane region" description="Helical" evidence="1">
    <location>
        <begin position="97"/>
        <end position="119"/>
    </location>
</feature>
<dbReference type="KEGG" id="hnv:DDQ68_18575"/>
<evidence type="ECO:0008006" key="4">
    <source>
        <dbReference type="Google" id="ProtNLM"/>
    </source>
</evidence>
<proteinExistence type="predicted"/>
<dbReference type="AlphaFoldDB" id="A0A2Z3H0T7"/>
<reference evidence="3" key="1">
    <citation type="submission" date="2018-04" db="EMBL/GenBank/DDBJ databases">
        <title>Complete genome of Antarctic heterotrophic bacterium Hymenobacter nivis.</title>
        <authorList>
            <person name="Terashima M."/>
        </authorList>
    </citation>
    <scope>NUCLEOTIDE SEQUENCE [LARGE SCALE GENOMIC DNA]</scope>
    <source>
        <strain evidence="3">NBRC 111535</strain>
    </source>
</reference>
<organism evidence="2 3">
    <name type="scientific">Hymenobacter nivis</name>
    <dbReference type="NCBI Taxonomy" id="1850093"/>
    <lineage>
        <taxon>Bacteria</taxon>
        <taxon>Pseudomonadati</taxon>
        <taxon>Bacteroidota</taxon>
        <taxon>Cytophagia</taxon>
        <taxon>Cytophagales</taxon>
        <taxon>Hymenobacteraceae</taxon>
        <taxon>Hymenobacter</taxon>
    </lineage>
</organism>
<dbReference type="RefSeq" id="WP_109657644.1">
    <property type="nucleotide sequence ID" value="NZ_CP029145.1"/>
</dbReference>
<gene>
    <name evidence="2" type="ORF">DDQ68_18575</name>
</gene>
<protein>
    <recommendedName>
        <fullName evidence="4">DUF2306 domain-containing protein</fullName>
    </recommendedName>
</protein>
<evidence type="ECO:0000313" key="2">
    <source>
        <dbReference type="EMBL" id="AWM34610.1"/>
    </source>
</evidence>
<dbReference type="Proteomes" id="UP000245999">
    <property type="component" value="Chromosome"/>
</dbReference>
<keyword evidence="1" id="KW-0812">Transmembrane</keyword>
<feature type="transmembrane region" description="Helical" evidence="1">
    <location>
        <begin position="64"/>
        <end position="85"/>
    </location>
</feature>
<keyword evidence="1" id="KW-1133">Transmembrane helix</keyword>
<feature type="transmembrane region" description="Helical" evidence="1">
    <location>
        <begin position="183"/>
        <end position="201"/>
    </location>
</feature>
<dbReference type="EMBL" id="CP029145">
    <property type="protein sequence ID" value="AWM34610.1"/>
    <property type="molecule type" value="Genomic_DNA"/>
</dbReference>
<name>A0A2Z3H0T7_9BACT</name>
<accession>A0A2Z3H0T7</accession>
<keyword evidence="1" id="KW-0472">Membrane</keyword>
<feature type="transmembrane region" description="Helical" evidence="1">
    <location>
        <begin position="12"/>
        <end position="29"/>
    </location>
</feature>
<evidence type="ECO:0000256" key="1">
    <source>
        <dbReference type="SAM" id="Phobius"/>
    </source>
</evidence>
<feature type="transmembrane region" description="Helical" evidence="1">
    <location>
        <begin position="155"/>
        <end position="177"/>
    </location>
</feature>
<keyword evidence="3" id="KW-1185">Reference proteome</keyword>
<dbReference type="OrthoDB" id="5984490at2"/>
<sequence length="228" mass="24587">METFFQYNRYLHITAGVIGFFVAPVALAVRKGGAAHRLWGRVFFWAMAVAGTTAIAGAQHIHSLFLLLTAVFSLYMAGFGYRSIFLKPLAWNARVAAFDWAVAGTGLVVFAGTVAYAFAAGNVPVGVFGALGALTAGRQLRGYANAGHWAKTQWLLNHISGFMAAYIAAVSAFSVTSLRFIPFPYNFLWPTVLGVSVIWWWQRRVRAGRAATAPGFGLSASPAPALHK</sequence>
<feature type="transmembrane region" description="Helical" evidence="1">
    <location>
        <begin position="38"/>
        <end position="58"/>
    </location>
</feature>
<evidence type="ECO:0000313" key="3">
    <source>
        <dbReference type="Proteomes" id="UP000245999"/>
    </source>
</evidence>